<protein>
    <submittedName>
        <fullName evidence="1">Uncharacterized protein</fullName>
    </submittedName>
</protein>
<proteinExistence type="predicted"/>
<gene>
    <name evidence="1" type="ordered locus">GDI0748</name>
</gene>
<evidence type="ECO:0000313" key="1">
    <source>
        <dbReference type="EMBL" id="CAP54691.1"/>
    </source>
</evidence>
<dbReference type="Proteomes" id="UP000001176">
    <property type="component" value="Chromosome"/>
</dbReference>
<evidence type="ECO:0000313" key="2">
    <source>
        <dbReference type="Proteomes" id="UP000001176"/>
    </source>
</evidence>
<keyword evidence="2" id="KW-1185">Reference proteome</keyword>
<accession>A9HAH2</accession>
<reference evidence="1 2" key="1">
    <citation type="journal article" date="2009" name="BMC Genomics">
        <title>Complete genome sequence of the sugarcane nitrogen-fixing endophyte Gluconacetobacter diazotrophicus Pal5.</title>
        <authorList>
            <person name="Bertalan M."/>
            <person name="Albano R."/>
            <person name="Padua V."/>
            <person name="Rouws L."/>
            <person name="Rojas C."/>
            <person name="Hemerly A."/>
            <person name="Teixeira K."/>
            <person name="Schwab S."/>
            <person name="Araujo J."/>
            <person name="Oliveira A."/>
            <person name="Franca L."/>
            <person name="Magalhaes V."/>
            <person name="Alqueres S."/>
            <person name="Cardoso A."/>
            <person name="Almeida W."/>
            <person name="Loureiro M.M."/>
            <person name="Nogueira E."/>
            <person name="Cidade D."/>
            <person name="Oliveira D."/>
            <person name="Simao T."/>
            <person name="Macedo J."/>
            <person name="Valadao A."/>
            <person name="Dreschsel M."/>
            <person name="Freitas F."/>
            <person name="Vidal M."/>
            <person name="Guedes H."/>
            <person name="Rodrigues E."/>
            <person name="Meneses C."/>
            <person name="Brioso P."/>
            <person name="Pozzer L."/>
            <person name="Figueiredo D."/>
            <person name="Montano H."/>
            <person name="Junior J."/>
            <person name="Filho G."/>
            <person name="Flores V."/>
            <person name="Ferreira B."/>
            <person name="Branco A."/>
            <person name="Gonzalez P."/>
            <person name="Guillobel H."/>
            <person name="Lemos M."/>
            <person name="Seibel L."/>
            <person name="Macedo J."/>
            <person name="Alves-Ferreira M."/>
            <person name="Sachetto-Martins G."/>
            <person name="Coelho A."/>
            <person name="Santos E."/>
            <person name="Amaral G."/>
            <person name="Neves A."/>
            <person name="Pacheco A.B."/>
            <person name="Carvalho D."/>
            <person name="Lery L."/>
            <person name="Bisch P."/>
            <person name="Rossle S.C."/>
            <person name="Urmenyi T."/>
            <person name="Kruger W.V."/>
            <person name="Martins O."/>
            <person name="Baldani J.I."/>
            <person name="Ferreira P.C."/>
        </authorList>
    </citation>
    <scope>NUCLEOTIDE SEQUENCE [LARGE SCALE GENOMIC DNA]</scope>
    <source>
        <strain evidence="2">ATCC 49037 / DSM 5601 / CCUG 37298 / CIP 103539 / LMG 7603 / PAl5</strain>
    </source>
</reference>
<dbReference type="EMBL" id="AM889285">
    <property type="protein sequence ID" value="CAP54691.1"/>
    <property type="molecule type" value="Genomic_DNA"/>
</dbReference>
<dbReference type="AlphaFoldDB" id="A9HAH2"/>
<organism evidence="1 2">
    <name type="scientific">Gluconacetobacter diazotrophicus (strain ATCC 49037 / DSM 5601 / CCUG 37298 / CIP 103539 / LMG 7603 / PAl5)</name>
    <dbReference type="NCBI Taxonomy" id="272568"/>
    <lineage>
        <taxon>Bacteria</taxon>
        <taxon>Pseudomonadati</taxon>
        <taxon>Pseudomonadota</taxon>
        <taxon>Alphaproteobacteria</taxon>
        <taxon>Acetobacterales</taxon>
        <taxon>Acetobacteraceae</taxon>
        <taxon>Gluconacetobacter</taxon>
    </lineage>
</organism>
<name>A9HAH2_GLUDA</name>
<sequence length="41" mass="4197">MKACALWDGARFRHDGGIVRPVGGHGMGVCVMAALHGAGPH</sequence>
<dbReference type="KEGG" id="gdi:GDI0748"/>